<evidence type="ECO:0000256" key="8">
    <source>
        <dbReference type="ARBA" id="ARBA00046432"/>
    </source>
</evidence>
<dbReference type="GO" id="GO:0003743">
    <property type="term" value="F:translation initiation factor activity"/>
    <property type="evidence" value="ECO:0007669"/>
    <property type="project" value="UniProtKB-KW"/>
</dbReference>
<keyword evidence="4 11" id="KW-0396">Initiation factor</keyword>
<dbReference type="CDD" id="cd04652">
    <property type="entry name" value="LbH_eIF2B_gamma_C"/>
    <property type="match status" value="1"/>
</dbReference>
<dbReference type="PANTHER" id="PTHR45989">
    <property type="entry name" value="TRANSLATION INITIATION FACTOR EIF-2B SUBUNIT GAMMA"/>
    <property type="match status" value="1"/>
</dbReference>
<feature type="region of interest" description="Disordered" evidence="9">
    <location>
        <begin position="527"/>
        <end position="569"/>
    </location>
</feature>
<dbReference type="GO" id="GO:0002183">
    <property type="term" value="P:cytoplasmic translational initiation"/>
    <property type="evidence" value="ECO:0007669"/>
    <property type="project" value="TreeGrafter"/>
</dbReference>
<dbReference type="Gene3D" id="3.90.550.10">
    <property type="entry name" value="Spore Coat Polysaccharide Biosynthesis Protein SpsA, Chain A"/>
    <property type="match status" value="1"/>
</dbReference>
<evidence type="ECO:0000313" key="11">
    <source>
        <dbReference type="EMBL" id="CAH2350365.1"/>
    </source>
</evidence>
<dbReference type="InterPro" id="IPR056764">
    <property type="entry name" value="LbH_EIF2B3/5"/>
</dbReference>
<evidence type="ECO:0000256" key="6">
    <source>
        <dbReference type="ARBA" id="ARBA00044196"/>
    </source>
</evidence>
<protein>
    <recommendedName>
        <fullName evidence="6">Translation initiation factor eIF2B subunit gamma</fullName>
    </recommendedName>
    <alternativeName>
        <fullName evidence="7">eIF2B GDP-GTP exchange factor subunit gamma</fullName>
    </alternativeName>
</protein>
<dbReference type="EMBL" id="CAKXYY010000001">
    <property type="protein sequence ID" value="CAH2350365.1"/>
    <property type="molecule type" value="Genomic_DNA"/>
</dbReference>
<dbReference type="InterPro" id="IPR029044">
    <property type="entry name" value="Nucleotide-diphossugar_trans"/>
</dbReference>
<sequence length="569" mass="61915">MEFHAFILCGSGKGLSPFSQSRTTGVSKALLPIANKPMVEYVLEWCDRAFFPQVTVVCDEASKEGLQAAVEQYQSKLRPAHGAGETAPASTGTGAGAPASGASAGTALSSTGSHTGTSVDESHGNSSPPPIDIMVMDANSSGEVLYNLYKRYGTPRNGVSTEPTSSASSTTGAISGGSNDSSADAESRANFVLLPCDFVTDLPPQVLIEAYRNKPNNDLGLWFNYHNHFESFSDKKTFGKTFGSQINYTVYSELEGGELRLLDLFSKDDIDFHKSLQLRTQMSWRHANATVATKLLDSSIFFGNTERVFNVFDEEESSKLFTEFYFRHRSVNRVIRDLARRTWKHSEEKESIGFSILPKEATFFRCNNIPVYMEANRYIMKQQQAQSAQTPVQVAAQPLQQSSSQSGSINKLAAVVGADSLVDPSSVLGERTNVKRSVIGKSCTIGKRVKLTGCILLNNITVEDDVHLENCIIGHNVTIQSKVKLTHCNVESTLEVAKGTQAKGEDLLCLSLEGIVEGHGANANEEDLDFDDEYAIGEYSDSDSDSEDDSESEGELDEHGDNSDGLFAY</sequence>
<evidence type="ECO:0000256" key="2">
    <source>
        <dbReference type="ARBA" id="ARBA00007878"/>
    </source>
</evidence>
<evidence type="ECO:0000256" key="4">
    <source>
        <dbReference type="ARBA" id="ARBA00022540"/>
    </source>
</evidence>
<evidence type="ECO:0000259" key="10">
    <source>
        <dbReference type="Pfam" id="PF25084"/>
    </source>
</evidence>
<comment type="similarity">
    <text evidence="2">Belongs to the eIF-2B gamma/epsilon subunits family.</text>
</comment>
<evidence type="ECO:0000313" key="12">
    <source>
        <dbReference type="Proteomes" id="UP000837801"/>
    </source>
</evidence>
<dbReference type="GO" id="GO:0005829">
    <property type="term" value="C:cytosol"/>
    <property type="evidence" value="ECO:0007669"/>
    <property type="project" value="UniProtKB-SubCell"/>
</dbReference>
<dbReference type="SUPFAM" id="SSF53448">
    <property type="entry name" value="Nucleotide-diphospho-sugar transferases"/>
    <property type="match status" value="1"/>
</dbReference>
<dbReference type="InterPro" id="IPR051960">
    <property type="entry name" value="eIF2B_gamma"/>
</dbReference>
<feature type="compositionally biased region" description="Acidic residues" evidence="9">
    <location>
        <begin position="527"/>
        <end position="556"/>
    </location>
</feature>
<evidence type="ECO:0000256" key="5">
    <source>
        <dbReference type="ARBA" id="ARBA00022917"/>
    </source>
</evidence>
<dbReference type="Gene3D" id="2.160.10.10">
    <property type="entry name" value="Hexapeptide repeat proteins"/>
    <property type="match status" value="1"/>
</dbReference>
<feature type="region of interest" description="Disordered" evidence="9">
    <location>
        <begin position="156"/>
        <end position="181"/>
    </location>
</feature>
<keyword evidence="12" id="KW-1185">Reference proteome</keyword>
<dbReference type="Proteomes" id="UP000837801">
    <property type="component" value="Unassembled WGS sequence"/>
</dbReference>
<accession>A0A9P0QKK2</accession>
<comment type="subunit">
    <text evidence="8">Component of the translation initiation factor 2B (eIF2B) complex which is a heterodecamer of two sets of five different subunits: alpha, beta, gamma, delta and epsilon. Subunits alpha, beta and delta comprise a regulatory subcomplex and subunits epsilon and gamma comprise a catalytic subcomplex. Within the complex, the hexameric regulatory complex resides at the center, with the two heterodimeric catalytic subcomplexes bound on opposite sides.</text>
</comment>
<dbReference type="SUPFAM" id="SSF51161">
    <property type="entry name" value="Trimeric LpxA-like enzymes"/>
    <property type="match status" value="1"/>
</dbReference>
<dbReference type="InterPro" id="IPR011004">
    <property type="entry name" value="Trimer_LpxA-like_sf"/>
</dbReference>
<dbReference type="GO" id="GO:0005085">
    <property type="term" value="F:guanyl-nucleotide exchange factor activity"/>
    <property type="evidence" value="ECO:0007669"/>
    <property type="project" value="TreeGrafter"/>
</dbReference>
<feature type="region of interest" description="Disordered" evidence="9">
    <location>
        <begin position="79"/>
        <end position="134"/>
    </location>
</feature>
<dbReference type="GO" id="GO:0005851">
    <property type="term" value="C:eukaryotic translation initiation factor 2B complex"/>
    <property type="evidence" value="ECO:0007669"/>
    <property type="project" value="TreeGrafter"/>
</dbReference>
<keyword evidence="3" id="KW-0963">Cytoplasm</keyword>
<dbReference type="AlphaFoldDB" id="A0A9P0QKK2"/>
<evidence type="ECO:0000256" key="7">
    <source>
        <dbReference type="ARBA" id="ARBA00044229"/>
    </source>
</evidence>
<proteinExistence type="inferred from homology"/>
<dbReference type="OrthoDB" id="10250549at2759"/>
<comment type="subcellular location">
    <subcellularLocation>
        <location evidence="1">Cytoplasm</location>
        <location evidence="1">Cytosol</location>
    </subcellularLocation>
</comment>
<feature type="compositionally biased region" description="Low complexity" evidence="9">
    <location>
        <begin position="158"/>
        <end position="178"/>
    </location>
</feature>
<gene>
    <name evidence="11" type="ORF">CLIB1423_01S08460</name>
</gene>
<reference evidence="11" key="1">
    <citation type="submission" date="2022-03" db="EMBL/GenBank/DDBJ databases">
        <authorList>
            <person name="Legras J.-L."/>
            <person name="Devillers H."/>
            <person name="Grondin C."/>
        </authorList>
    </citation>
    <scope>NUCLEOTIDE SEQUENCE</scope>
    <source>
        <strain evidence="11">CLIB 1423</strain>
    </source>
</reference>
<feature type="compositionally biased region" description="Low complexity" evidence="9">
    <location>
        <begin position="82"/>
        <end position="118"/>
    </location>
</feature>
<evidence type="ECO:0000256" key="9">
    <source>
        <dbReference type="SAM" id="MobiDB-lite"/>
    </source>
</evidence>
<feature type="domain" description="EIF2B subunit epsilon/gamma LbH" evidence="10">
    <location>
        <begin position="413"/>
        <end position="492"/>
    </location>
</feature>
<dbReference type="PANTHER" id="PTHR45989:SF1">
    <property type="entry name" value="TRANSLATION INITIATION FACTOR EIF-2B SUBUNIT GAMMA"/>
    <property type="match status" value="1"/>
</dbReference>
<organism evidence="11 12">
    <name type="scientific">[Candida] railenensis</name>
    <dbReference type="NCBI Taxonomy" id="45579"/>
    <lineage>
        <taxon>Eukaryota</taxon>
        <taxon>Fungi</taxon>
        <taxon>Dikarya</taxon>
        <taxon>Ascomycota</taxon>
        <taxon>Saccharomycotina</taxon>
        <taxon>Pichiomycetes</taxon>
        <taxon>Debaryomycetaceae</taxon>
        <taxon>Kurtzmaniella</taxon>
    </lineage>
</organism>
<evidence type="ECO:0000256" key="1">
    <source>
        <dbReference type="ARBA" id="ARBA00004514"/>
    </source>
</evidence>
<name>A0A9P0QKK2_9ASCO</name>
<keyword evidence="5" id="KW-0648">Protein biosynthesis</keyword>
<evidence type="ECO:0000256" key="3">
    <source>
        <dbReference type="ARBA" id="ARBA00022490"/>
    </source>
</evidence>
<comment type="caution">
    <text evidence="11">The sequence shown here is derived from an EMBL/GenBank/DDBJ whole genome shotgun (WGS) entry which is preliminary data.</text>
</comment>
<dbReference type="Pfam" id="PF25084">
    <property type="entry name" value="LbH_EIF2B"/>
    <property type="match status" value="1"/>
</dbReference>